<name>A0ACB8MBA8_CITSI</name>
<protein>
    <submittedName>
        <fullName evidence="1">Protein kinase superfamily protein</fullName>
    </submittedName>
</protein>
<keyword evidence="2" id="KW-1185">Reference proteome</keyword>
<dbReference type="Proteomes" id="UP000829398">
    <property type="component" value="Chromosome 3"/>
</dbReference>
<keyword evidence="1" id="KW-0418">Kinase</keyword>
<evidence type="ECO:0000313" key="1">
    <source>
        <dbReference type="EMBL" id="KAH9783168.1"/>
    </source>
</evidence>
<keyword evidence="1" id="KW-0808">Transferase</keyword>
<gene>
    <name evidence="1" type="ORF">KPL71_009203</name>
</gene>
<comment type="caution">
    <text evidence="1">The sequence shown here is derived from an EMBL/GenBank/DDBJ whole genome shotgun (WGS) entry which is preliminary data.</text>
</comment>
<accession>A0ACB8MBA8</accession>
<evidence type="ECO:0000313" key="2">
    <source>
        <dbReference type="Proteomes" id="UP000829398"/>
    </source>
</evidence>
<proteinExistence type="predicted"/>
<organism evidence="1 2">
    <name type="scientific">Citrus sinensis</name>
    <name type="common">Sweet orange</name>
    <name type="synonym">Citrus aurantium var. sinensis</name>
    <dbReference type="NCBI Taxonomy" id="2711"/>
    <lineage>
        <taxon>Eukaryota</taxon>
        <taxon>Viridiplantae</taxon>
        <taxon>Streptophyta</taxon>
        <taxon>Embryophyta</taxon>
        <taxon>Tracheophyta</taxon>
        <taxon>Spermatophyta</taxon>
        <taxon>Magnoliopsida</taxon>
        <taxon>eudicotyledons</taxon>
        <taxon>Gunneridae</taxon>
        <taxon>Pentapetalae</taxon>
        <taxon>rosids</taxon>
        <taxon>malvids</taxon>
        <taxon>Sapindales</taxon>
        <taxon>Rutaceae</taxon>
        <taxon>Aurantioideae</taxon>
        <taxon>Citrus</taxon>
    </lineage>
</organism>
<reference evidence="2" key="1">
    <citation type="journal article" date="2023" name="Hortic. Res.">
        <title>A chromosome-level phased genome enabling allele-level studies in sweet orange: a case study on citrus Huanglongbing tolerance.</title>
        <authorList>
            <person name="Wu B."/>
            <person name="Yu Q."/>
            <person name="Deng Z."/>
            <person name="Duan Y."/>
            <person name="Luo F."/>
            <person name="Gmitter F. Jr."/>
        </authorList>
    </citation>
    <scope>NUCLEOTIDE SEQUENCE [LARGE SCALE GENOMIC DNA]</scope>
    <source>
        <strain evidence="2">cv. Valencia</strain>
    </source>
</reference>
<dbReference type="EMBL" id="CM039172">
    <property type="protein sequence ID" value="KAH9783168.1"/>
    <property type="molecule type" value="Genomic_DNA"/>
</dbReference>
<sequence length="1045" mass="117454">MPKFTLSNSFRFGSRREAITNFDSESIETILKKLNKDWLGQFAREEQMQADLIGWKKMLLKINEVLDDALEKQTKEESVKKWLGNLRNLACDVDYLLDEFQTEAFQKMLLLDDDVMSTVKEVNARLQDIASQIKQLDLRKKSGRKSRNVRGVISSAVRRGRGGRDPGPTIYSHPGLAFLRMKIFSKSEMIRATKNFDRSRCLSQGGFVSVYKGVLHDNIQVAVKTYRRADKIRITERELLRIISQVNHKNVVKILGLCLETEVPLLVYEFASNGTLLDHIRCESSQVLKTWKTCLRIAAETASALDYLHSLASPPIIHGDVKSANILLNDNYTAKVADFESSVLISSDAETAMSTILIGTCGYLDPVCINTGKLTKKSDVYSFGVVLAELLTGKKPGSCMTLASNKKISMVPYFLNSIKNNGLRQILNFHVADESEMKEIEIVAELASKCLRIRSTERPTMEQVSEELDRLRRLHENFWAQKKNKETEHLLGESSSYATAVIAQPDAQTVVSIDIENYYESERRSHSSTEKGMPEVTLDNSFRFCSQKQTISDLHSETIEKLLKRMSSDWLWKFARQEQIQVDLIGWKKMLVKINEVLDDAMEKQTKEESVNMWLGQLQNLACDVDYLFDELQTEAFQRKLLLGDDAMDKFDSMAMSKVKDVNASFQDIASQIDLLGLKESSVEKSRNARQRVPTTPSQISDAQRGGGGDPGPANFSRSLIEKAKDLAFLHQPVPIFTKSELLQATGNYDTRLFLGEGGFASVYKGVLPDCTPVAVKKPKAVGKIPMNQVFQHELRVVSQINHKNVVKILGACLETKVPLLVYEFVPNGTLFDHIHDKSSQVLRNWKTCLRIAAETASALDYLHSSASPPIIHGDVKSTNVLLDDNYKAKVADFGSSVLISSDNQTAMTTKKIGTFVNLDPEYVITGKLTEKSDVYSFGVLLAELLTGLKPGSGMALASNEGISMVQYFLYSIENNSLRQILNFQVADESEMEEIETVAGLASKCLSLSGRRRPTMKQVSEELDRLKISHENYEHRRTEKRQSIC</sequence>